<dbReference type="CDD" id="cd11614">
    <property type="entry name" value="SAF_CpaB_FlgA_like"/>
    <property type="match status" value="1"/>
</dbReference>
<evidence type="ECO:0000313" key="9">
    <source>
        <dbReference type="EMBL" id="SFU20268.1"/>
    </source>
</evidence>
<keyword evidence="4" id="KW-0732">Signal</keyword>
<dbReference type="PANTHER" id="PTHR36307:SF1">
    <property type="entry name" value="FLAGELLA BASAL BODY P-RING FORMATION PROTEIN FLGA"/>
    <property type="match status" value="1"/>
</dbReference>
<dbReference type="Gene3D" id="2.30.30.760">
    <property type="match status" value="1"/>
</dbReference>
<accession>A0A1I7E8I8</accession>
<gene>
    <name evidence="9" type="ORF">SAMN05192562_11247</name>
</gene>
<dbReference type="AlphaFoldDB" id="A0A1I7E8I8"/>
<dbReference type="OrthoDB" id="7065435at2"/>
<keyword evidence="9" id="KW-0282">Flagellum</keyword>
<keyword evidence="10" id="KW-1185">Reference proteome</keyword>
<evidence type="ECO:0000256" key="1">
    <source>
        <dbReference type="ARBA" id="ARBA00004418"/>
    </source>
</evidence>
<evidence type="ECO:0000256" key="4">
    <source>
        <dbReference type="ARBA" id="ARBA00022729"/>
    </source>
</evidence>
<dbReference type="InterPro" id="IPR013974">
    <property type="entry name" value="SAF"/>
</dbReference>
<dbReference type="PANTHER" id="PTHR36307">
    <property type="entry name" value="FLAGELLA BASAL BODY P-RING FORMATION PROTEIN FLGA"/>
    <property type="match status" value="1"/>
</dbReference>
<name>A0A1I7E8I8_9ENTR</name>
<dbReference type="NCBIfam" id="TIGR03170">
    <property type="entry name" value="flgA_cterm"/>
    <property type="match status" value="1"/>
</dbReference>
<sequence length="247" mass="26806">MFATVLRVTHLKTRPSLSINILRITMPILFLTLSVPSPTWANDDTLTRKIVTLLNSNMNLPPQARPSLHVKLLTSPDQRAKLCADPVVTLSGNLSRLAGNHSVIVQCETQRRFIQINVDAVATWWQAAHALQPGQTISMDDIRAQRGSLAHLPAGLILDPQQIIGRIAMRAVRPGENLVASQFRQHWAITTGQKVLMTWMGTGFKISATGKALDNAALNGSLRIQTASGQIVTATAIADGKATVAME</sequence>
<protein>
    <recommendedName>
        <fullName evidence="3 7">Flagella basal body P-ring formation protein FlgA</fullName>
    </recommendedName>
</protein>
<evidence type="ECO:0000256" key="7">
    <source>
        <dbReference type="RuleBase" id="RU362063"/>
    </source>
</evidence>
<dbReference type="SMART" id="SM00858">
    <property type="entry name" value="SAF"/>
    <property type="match status" value="1"/>
</dbReference>
<dbReference type="Gene3D" id="3.90.1210.10">
    <property type="entry name" value="Antifreeze-like/N-acetylneuraminic acid synthase C-terminal domain"/>
    <property type="match status" value="1"/>
</dbReference>
<evidence type="ECO:0000313" key="10">
    <source>
        <dbReference type="Proteomes" id="UP000199187"/>
    </source>
</evidence>
<evidence type="ECO:0000256" key="5">
    <source>
        <dbReference type="ARBA" id="ARBA00022764"/>
    </source>
</evidence>
<organism evidence="9 10">
    <name type="scientific">Kosakonia arachidis</name>
    <dbReference type="NCBI Taxonomy" id="551989"/>
    <lineage>
        <taxon>Bacteria</taxon>
        <taxon>Pseudomonadati</taxon>
        <taxon>Pseudomonadota</taxon>
        <taxon>Gammaproteobacteria</taxon>
        <taxon>Enterobacterales</taxon>
        <taxon>Enterobacteriaceae</taxon>
        <taxon>Kosakonia</taxon>
    </lineage>
</organism>
<keyword evidence="7" id="KW-1005">Bacterial flagellum biogenesis</keyword>
<comment type="subcellular location">
    <subcellularLocation>
        <location evidence="1 7">Periplasm</location>
    </subcellularLocation>
</comment>
<feature type="domain" description="SAF" evidence="8">
    <location>
        <begin position="122"/>
        <end position="184"/>
    </location>
</feature>
<evidence type="ECO:0000256" key="2">
    <source>
        <dbReference type="ARBA" id="ARBA00010474"/>
    </source>
</evidence>
<dbReference type="Pfam" id="PF13144">
    <property type="entry name" value="ChapFlgA"/>
    <property type="match status" value="1"/>
</dbReference>
<evidence type="ECO:0000259" key="8">
    <source>
        <dbReference type="SMART" id="SM00858"/>
    </source>
</evidence>
<dbReference type="GO" id="GO:0044780">
    <property type="term" value="P:bacterial-type flagellum assembly"/>
    <property type="evidence" value="ECO:0007669"/>
    <property type="project" value="InterPro"/>
</dbReference>
<dbReference type="InterPro" id="IPR039246">
    <property type="entry name" value="Flagellar_FlgA"/>
</dbReference>
<dbReference type="InterPro" id="IPR017585">
    <property type="entry name" value="SAF_FlgA"/>
</dbReference>
<dbReference type="EMBL" id="FPAU01000012">
    <property type="protein sequence ID" value="SFU20268.1"/>
    <property type="molecule type" value="Genomic_DNA"/>
</dbReference>
<evidence type="ECO:0000256" key="3">
    <source>
        <dbReference type="ARBA" id="ARBA00014754"/>
    </source>
</evidence>
<keyword evidence="9" id="KW-0966">Cell projection</keyword>
<dbReference type="Proteomes" id="UP000199187">
    <property type="component" value="Unassembled WGS sequence"/>
</dbReference>
<reference evidence="10" key="1">
    <citation type="submission" date="2016-10" db="EMBL/GenBank/DDBJ databases">
        <authorList>
            <person name="Varghese N."/>
            <person name="Submissions S."/>
        </authorList>
    </citation>
    <scope>NUCLEOTIDE SEQUENCE [LARGE SCALE GENOMIC DNA]</scope>
    <source>
        <strain evidence="10">Ah-143</strain>
    </source>
</reference>
<comment type="similarity">
    <text evidence="2 7">Belongs to the FlgA family.</text>
</comment>
<proteinExistence type="inferred from homology"/>
<keyword evidence="5 7" id="KW-0574">Periplasm</keyword>
<keyword evidence="9" id="KW-0969">Cilium</keyword>
<comment type="function">
    <text evidence="6 7">Involved in the assembly process of the P-ring formation. It may associate with FlgF on the rod constituting a structure essential for the P-ring assembly or may act as a modulator protein for the P-ring assembly.</text>
</comment>
<evidence type="ECO:0000256" key="6">
    <source>
        <dbReference type="ARBA" id="ARBA00025643"/>
    </source>
</evidence>
<dbReference type="GO" id="GO:0042597">
    <property type="term" value="C:periplasmic space"/>
    <property type="evidence" value="ECO:0007669"/>
    <property type="project" value="UniProtKB-SubCell"/>
</dbReference>